<reference evidence="6" key="1">
    <citation type="journal article" date="2018" name="Nat. Microbiol.">
        <title>Leveraging single-cell genomics to expand the fungal tree of life.</title>
        <authorList>
            <person name="Ahrendt S.R."/>
            <person name="Quandt C.A."/>
            <person name="Ciobanu D."/>
            <person name="Clum A."/>
            <person name="Salamov A."/>
            <person name="Andreopoulos B."/>
            <person name="Cheng J.F."/>
            <person name="Woyke T."/>
            <person name="Pelin A."/>
            <person name="Henrissat B."/>
            <person name="Reynolds N.K."/>
            <person name="Benny G.L."/>
            <person name="Smith M.E."/>
            <person name="James T.Y."/>
            <person name="Grigoriev I.V."/>
        </authorList>
    </citation>
    <scope>NUCLEOTIDE SEQUENCE [LARGE SCALE GENOMIC DNA]</scope>
</reference>
<dbReference type="Proteomes" id="UP000269721">
    <property type="component" value="Unassembled WGS sequence"/>
</dbReference>
<dbReference type="AlphaFoldDB" id="A0A4V1IQ28"/>
<name>A0A4V1IQ28_9FUNG</name>
<evidence type="ECO:0000256" key="1">
    <source>
        <dbReference type="ARBA" id="ARBA00004173"/>
    </source>
</evidence>
<proteinExistence type="inferred from homology"/>
<feature type="non-terminal residue" evidence="5">
    <location>
        <position position="1"/>
    </location>
</feature>
<organism evidence="5 6">
    <name type="scientific">Blyttiomyces helicus</name>
    <dbReference type="NCBI Taxonomy" id="388810"/>
    <lineage>
        <taxon>Eukaryota</taxon>
        <taxon>Fungi</taxon>
        <taxon>Fungi incertae sedis</taxon>
        <taxon>Chytridiomycota</taxon>
        <taxon>Chytridiomycota incertae sedis</taxon>
        <taxon>Chytridiomycetes</taxon>
        <taxon>Chytridiomycetes incertae sedis</taxon>
        <taxon>Blyttiomyces</taxon>
    </lineage>
</organism>
<evidence type="ECO:0000313" key="5">
    <source>
        <dbReference type="EMBL" id="RKO85107.1"/>
    </source>
</evidence>
<keyword evidence="3" id="KW-0809">Transit peptide</keyword>
<evidence type="ECO:0000256" key="2">
    <source>
        <dbReference type="ARBA" id="ARBA00009116"/>
    </source>
</evidence>
<keyword evidence="4" id="KW-0496">Mitochondrion</keyword>
<evidence type="ECO:0000256" key="3">
    <source>
        <dbReference type="ARBA" id="ARBA00022946"/>
    </source>
</evidence>
<comment type="similarity">
    <text evidence="2">Belongs to the ATP11 family.</text>
</comment>
<comment type="subcellular location">
    <subcellularLocation>
        <location evidence="1">Mitochondrion</location>
    </subcellularLocation>
</comment>
<keyword evidence="6" id="KW-1185">Reference proteome</keyword>
<dbReference type="Pfam" id="PF06644">
    <property type="entry name" value="ATP11"/>
    <property type="match status" value="1"/>
</dbReference>
<dbReference type="InterPro" id="IPR010591">
    <property type="entry name" value="ATP11"/>
</dbReference>
<dbReference type="EMBL" id="KZ999405">
    <property type="protein sequence ID" value="RKO85107.1"/>
    <property type="molecule type" value="Genomic_DNA"/>
</dbReference>
<sequence>TLDQIADLDLLKRETPENVKLIWNEFHASKQCLSGVMEAKFYSELMARTKKFPMFILPLPRAGGYEFFLLQTAGHQTYLTPLLEYKTHRQNARPHLVLTHYTELAESKGLVLMVGELGDPTRKVLTLAEAQNLVYQMQLFYVTGSEEVRALVDTFHADPAAFDYQRVIDAIEKLGV</sequence>
<dbReference type="GO" id="GO:0005739">
    <property type="term" value="C:mitochondrion"/>
    <property type="evidence" value="ECO:0007669"/>
    <property type="project" value="UniProtKB-SubCell"/>
</dbReference>
<dbReference type="GO" id="GO:0033615">
    <property type="term" value="P:mitochondrial proton-transporting ATP synthase complex assembly"/>
    <property type="evidence" value="ECO:0007669"/>
    <property type="project" value="TreeGrafter"/>
</dbReference>
<dbReference type="OrthoDB" id="16535at2759"/>
<protein>
    <submittedName>
        <fullName evidence="5">ATP11 protein-domain-containing protein</fullName>
    </submittedName>
</protein>
<accession>A0A4V1IQ28</accession>
<evidence type="ECO:0000313" key="6">
    <source>
        <dbReference type="Proteomes" id="UP000269721"/>
    </source>
</evidence>
<dbReference type="PANTHER" id="PTHR13126">
    <property type="entry name" value="CHAPERONE ATP11"/>
    <property type="match status" value="1"/>
</dbReference>
<evidence type="ECO:0000256" key="4">
    <source>
        <dbReference type="ARBA" id="ARBA00023128"/>
    </source>
</evidence>
<dbReference type="PANTHER" id="PTHR13126:SF0">
    <property type="entry name" value="ATP SYNTHASE MITOCHONDRIAL F1 COMPLEX ASSEMBLY FACTOR 1"/>
    <property type="match status" value="1"/>
</dbReference>
<gene>
    <name evidence="5" type="ORF">BDK51DRAFT_23871</name>
</gene>